<name>A0A645FAH3_9ZZZZ</name>
<accession>A0A645FAH3</accession>
<evidence type="ECO:0000313" key="1">
    <source>
        <dbReference type="EMBL" id="MPN10329.1"/>
    </source>
</evidence>
<gene>
    <name evidence="1" type="ORF">SDC9_157624</name>
</gene>
<dbReference type="AlphaFoldDB" id="A0A645FAH3"/>
<sequence length="108" mass="11826">MLRVAVARIELKVKPPAFKLYLIDDGGNKALVFLQRHTMRAVLDDDQAKTTLLAPDRAGSVSAAVQHLLDPAPGLFADTFFVVEYKGNRGRGYPCLAGNITHCNSHHL</sequence>
<comment type="caution">
    <text evidence="1">The sequence shown here is derived from an EMBL/GenBank/DDBJ whole genome shotgun (WGS) entry which is preliminary data.</text>
</comment>
<protein>
    <submittedName>
        <fullName evidence="1">Uncharacterized protein</fullName>
    </submittedName>
</protein>
<reference evidence="1" key="1">
    <citation type="submission" date="2019-08" db="EMBL/GenBank/DDBJ databases">
        <authorList>
            <person name="Kucharzyk K."/>
            <person name="Murdoch R.W."/>
            <person name="Higgins S."/>
            <person name="Loffler F."/>
        </authorList>
    </citation>
    <scope>NUCLEOTIDE SEQUENCE</scope>
</reference>
<dbReference type="EMBL" id="VSSQ01056472">
    <property type="protein sequence ID" value="MPN10329.1"/>
    <property type="molecule type" value="Genomic_DNA"/>
</dbReference>
<proteinExistence type="predicted"/>
<organism evidence="1">
    <name type="scientific">bioreactor metagenome</name>
    <dbReference type="NCBI Taxonomy" id="1076179"/>
    <lineage>
        <taxon>unclassified sequences</taxon>
        <taxon>metagenomes</taxon>
        <taxon>ecological metagenomes</taxon>
    </lineage>
</organism>